<name>A0A8S1T1Q4_PAROT</name>
<keyword evidence="2" id="KW-1185">Reference proteome</keyword>
<sequence>MRMTNSQSVKNAINLVEVVQDQVLMIVQVVIIPLKYKMETVMSLQL</sequence>
<accession>A0A8S1T1Q4</accession>
<dbReference type="Proteomes" id="UP000683925">
    <property type="component" value="Unassembled WGS sequence"/>
</dbReference>
<dbReference type="EMBL" id="CAJJDP010000016">
    <property type="protein sequence ID" value="CAD8144722.1"/>
    <property type="molecule type" value="Genomic_DNA"/>
</dbReference>
<gene>
    <name evidence="1" type="ORF">POCTA_138.1.T0160299</name>
</gene>
<organism evidence="1 2">
    <name type="scientific">Paramecium octaurelia</name>
    <dbReference type="NCBI Taxonomy" id="43137"/>
    <lineage>
        <taxon>Eukaryota</taxon>
        <taxon>Sar</taxon>
        <taxon>Alveolata</taxon>
        <taxon>Ciliophora</taxon>
        <taxon>Intramacronucleata</taxon>
        <taxon>Oligohymenophorea</taxon>
        <taxon>Peniculida</taxon>
        <taxon>Parameciidae</taxon>
        <taxon>Paramecium</taxon>
    </lineage>
</organism>
<proteinExistence type="predicted"/>
<comment type="caution">
    <text evidence="1">The sequence shown here is derived from an EMBL/GenBank/DDBJ whole genome shotgun (WGS) entry which is preliminary data.</text>
</comment>
<evidence type="ECO:0000313" key="2">
    <source>
        <dbReference type="Proteomes" id="UP000683925"/>
    </source>
</evidence>
<evidence type="ECO:0000313" key="1">
    <source>
        <dbReference type="EMBL" id="CAD8144722.1"/>
    </source>
</evidence>
<protein>
    <submittedName>
        <fullName evidence="1">Uncharacterized protein</fullName>
    </submittedName>
</protein>
<reference evidence="1" key="1">
    <citation type="submission" date="2021-01" db="EMBL/GenBank/DDBJ databases">
        <authorList>
            <consortium name="Genoscope - CEA"/>
            <person name="William W."/>
        </authorList>
    </citation>
    <scope>NUCLEOTIDE SEQUENCE</scope>
</reference>
<dbReference type="AlphaFoldDB" id="A0A8S1T1Q4"/>